<evidence type="ECO:0000313" key="2">
    <source>
        <dbReference type="EMBL" id="GAA4047711.1"/>
    </source>
</evidence>
<organism evidence="2 3">
    <name type="scientific">Hymenobacter glaciei</name>
    <dbReference type="NCBI Taxonomy" id="877209"/>
    <lineage>
        <taxon>Bacteria</taxon>
        <taxon>Pseudomonadati</taxon>
        <taxon>Bacteroidota</taxon>
        <taxon>Cytophagia</taxon>
        <taxon>Cytophagales</taxon>
        <taxon>Hymenobacteraceae</taxon>
        <taxon>Hymenobacter</taxon>
    </lineage>
</organism>
<evidence type="ECO:0000259" key="1">
    <source>
        <dbReference type="Pfam" id="PF12867"/>
    </source>
</evidence>
<reference evidence="3" key="1">
    <citation type="journal article" date="2019" name="Int. J. Syst. Evol. Microbiol.">
        <title>The Global Catalogue of Microorganisms (GCM) 10K type strain sequencing project: providing services to taxonomists for standard genome sequencing and annotation.</title>
        <authorList>
            <consortium name="The Broad Institute Genomics Platform"/>
            <consortium name="The Broad Institute Genome Sequencing Center for Infectious Disease"/>
            <person name="Wu L."/>
            <person name="Ma J."/>
        </authorList>
    </citation>
    <scope>NUCLEOTIDE SEQUENCE [LARGE SCALE GENOMIC DNA]</scope>
    <source>
        <strain evidence="3">JCM 17225</strain>
    </source>
</reference>
<dbReference type="PANTHER" id="PTHR48098">
    <property type="entry name" value="ENTEROCHELIN ESTERASE-RELATED"/>
    <property type="match status" value="1"/>
</dbReference>
<dbReference type="InterPro" id="IPR024775">
    <property type="entry name" value="DinB-like"/>
</dbReference>
<evidence type="ECO:0000313" key="3">
    <source>
        <dbReference type="Proteomes" id="UP001501469"/>
    </source>
</evidence>
<proteinExistence type="predicted"/>
<dbReference type="SUPFAM" id="SSF53474">
    <property type="entry name" value="alpha/beta-Hydrolases"/>
    <property type="match status" value="1"/>
</dbReference>
<dbReference type="EMBL" id="BAABDK010000029">
    <property type="protein sequence ID" value="GAA4047711.1"/>
    <property type="molecule type" value="Genomic_DNA"/>
</dbReference>
<dbReference type="Pfam" id="PF00756">
    <property type="entry name" value="Esterase"/>
    <property type="match status" value="1"/>
</dbReference>
<dbReference type="Proteomes" id="UP001501469">
    <property type="component" value="Unassembled WGS sequence"/>
</dbReference>
<dbReference type="SUPFAM" id="SSF109854">
    <property type="entry name" value="DinB/YfiT-like putative metalloenzymes"/>
    <property type="match status" value="1"/>
</dbReference>
<comment type="caution">
    <text evidence="2">The sequence shown here is derived from an EMBL/GenBank/DDBJ whole genome shotgun (WGS) entry which is preliminary data.</text>
</comment>
<keyword evidence="3" id="KW-1185">Reference proteome</keyword>
<name>A0ABP7UML7_9BACT</name>
<dbReference type="RefSeq" id="WP_345057573.1">
    <property type="nucleotide sequence ID" value="NZ_BAABDK010000029.1"/>
</dbReference>
<dbReference type="Gene3D" id="3.40.50.1820">
    <property type="entry name" value="alpha/beta hydrolase"/>
    <property type="match status" value="1"/>
</dbReference>
<dbReference type="InterPro" id="IPR050583">
    <property type="entry name" value="Mycobacterial_A85_antigen"/>
</dbReference>
<dbReference type="Pfam" id="PF12867">
    <property type="entry name" value="DinB_2"/>
    <property type="match status" value="1"/>
</dbReference>
<gene>
    <name evidence="2" type="ORF">GCM10022409_37550</name>
</gene>
<dbReference type="InterPro" id="IPR034660">
    <property type="entry name" value="DinB/YfiT-like"/>
</dbReference>
<protein>
    <recommendedName>
        <fullName evidence="1">DinB-like domain-containing protein</fullName>
    </recommendedName>
</protein>
<sequence length="516" mass="57063">MLADHIPSTAQPVGTRLCREVLPSVSLGREVELSILLPPGPVGSGPLPVLYLNDGQDLERLHLQATLDMLYASGALQPFVVVAPHANEQRVQEYGTAGHPDFNGRGSLADAYTEFVISELLPFAQARYHASADPALAVMAGFSLGGLSAVDMVWHYPEVFARAGAFSGSFWWRQRAVEAGYTPADRIMHGLVRARRVHASHRFWLQSGTLDERSDRNENGVIDSIEDCLDLIEELIRSGLDPQRALRYVQVEGGHHHPDTWGRVMPDFLCWAFGKEGGAGRQLAPLPVVRLQLDPHLAPEILLPTASAPARVVPLVLPPNENYVPQVAAATAFSPTSFRQPMTLTRPAEGDYLPYALGYINQIPANQDPREALRSQPQEIHAVFASLNEEQTEKPYADGKWSLKEMLLHQIDSERIFAYRALRFARGDSQDLHGFEQDDYVAHSNANARSVANLLAEYDAVRAATLALFDSFTEEQLGRRGTANGGPATVRALLYIIPGHERHHLNIIRERYLPIL</sequence>
<dbReference type="Gene3D" id="1.20.120.450">
    <property type="entry name" value="dinb family like domain"/>
    <property type="match status" value="1"/>
</dbReference>
<dbReference type="InterPro" id="IPR000801">
    <property type="entry name" value="Esterase-like"/>
</dbReference>
<feature type="domain" description="DinB-like" evidence="1">
    <location>
        <begin position="373"/>
        <end position="508"/>
    </location>
</feature>
<accession>A0ABP7UML7</accession>
<dbReference type="InterPro" id="IPR029058">
    <property type="entry name" value="AB_hydrolase_fold"/>
</dbReference>
<dbReference type="PANTHER" id="PTHR48098:SF6">
    <property type="entry name" value="FERRI-BACILLIBACTIN ESTERASE BESA"/>
    <property type="match status" value="1"/>
</dbReference>